<feature type="region of interest" description="Disordered" evidence="7">
    <location>
        <begin position="345"/>
        <end position="474"/>
    </location>
</feature>
<dbReference type="GO" id="GO:0000987">
    <property type="term" value="F:cis-regulatory region sequence-specific DNA binding"/>
    <property type="evidence" value="ECO:0007669"/>
    <property type="project" value="TreeGrafter"/>
</dbReference>
<dbReference type="PROSITE" id="PS51980">
    <property type="entry name" value="OCEL"/>
    <property type="match status" value="1"/>
</dbReference>
<dbReference type="InterPro" id="IPR010844">
    <property type="entry name" value="Occludin_ELL"/>
</dbReference>
<dbReference type="Ensembl" id="ENSHCOT00000023569.1">
    <property type="protein sequence ID" value="ENSHCOP00000015604.1"/>
    <property type="gene ID" value="ENSHCOG00000019252.1"/>
</dbReference>
<dbReference type="InterPro" id="IPR042065">
    <property type="entry name" value="E3_ELL-like"/>
</dbReference>
<feature type="compositionally biased region" description="Polar residues" evidence="7">
    <location>
        <begin position="382"/>
        <end position="393"/>
    </location>
</feature>
<dbReference type="GO" id="GO:0008023">
    <property type="term" value="C:transcription elongation factor complex"/>
    <property type="evidence" value="ECO:0007669"/>
    <property type="project" value="InterPro"/>
</dbReference>
<feature type="compositionally biased region" description="Basic and acidic residues" evidence="7">
    <location>
        <begin position="394"/>
        <end position="405"/>
    </location>
</feature>
<dbReference type="AlphaFoldDB" id="A0A3Q2YCC5"/>
<evidence type="ECO:0000313" key="9">
    <source>
        <dbReference type="Ensembl" id="ENSHCOP00000015604.1"/>
    </source>
</evidence>
<name>A0A3Q2YCC5_HIPCM</name>
<dbReference type="Gene3D" id="1.10.10.2670">
    <property type="entry name" value="E3 ubiquitin-protein ligase"/>
    <property type="match status" value="1"/>
</dbReference>
<evidence type="ECO:0000256" key="6">
    <source>
        <dbReference type="PROSITE-ProRule" id="PRU01324"/>
    </source>
</evidence>
<dbReference type="Pfam" id="PF07303">
    <property type="entry name" value="Occludin_ELL"/>
    <property type="match status" value="1"/>
</dbReference>
<dbReference type="Proteomes" id="UP000264820">
    <property type="component" value="Unplaced"/>
</dbReference>
<comment type="similarity">
    <text evidence="2 6">Belongs to the ELL/occludin family.</text>
</comment>
<dbReference type="GO" id="GO:0042795">
    <property type="term" value="P:snRNA transcription by RNA polymerase II"/>
    <property type="evidence" value="ECO:0007669"/>
    <property type="project" value="TreeGrafter"/>
</dbReference>
<reference evidence="9" key="2">
    <citation type="submission" date="2025-09" db="UniProtKB">
        <authorList>
            <consortium name="Ensembl"/>
        </authorList>
    </citation>
    <scope>IDENTIFICATION</scope>
</reference>
<dbReference type="GeneTree" id="ENSGT00940000164943"/>
<dbReference type="PANTHER" id="PTHR23288">
    <property type="entry name" value="OCCLUDIN AND RNA POLYMERASE II ELONGATION FACTOR ELL"/>
    <property type="match status" value="1"/>
</dbReference>
<feature type="compositionally biased region" description="Basic residues" evidence="7">
    <location>
        <begin position="437"/>
        <end position="447"/>
    </location>
</feature>
<dbReference type="GO" id="GO:0006368">
    <property type="term" value="P:transcription elongation by RNA polymerase II"/>
    <property type="evidence" value="ECO:0007669"/>
    <property type="project" value="InterPro"/>
</dbReference>
<reference evidence="9" key="1">
    <citation type="submission" date="2025-08" db="UniProtKB">
        <authorList>
            <consortium name="Ensembl"/>
        </authorList>
    </citation>
    <scope>IDENTIFICATION</scope>
</reference>
<accession>A0A3Q2YCC5</accession>
<keyword evidence="4" id="KW-0804">Transcription</keyword>
<dbReference type="Pfam" id="PF10390">
    <property type="entry name" value="ELL"/>
    <property type="match status" value="1"/>
</dbReference>
<dbReference type="SUPFAM" id="SSF46785">
    <property type="entry name" value="Winged helix' DNA-binding domain"/>
    <property type="match status" value="1"/>
</dbReference>
<feature type="compositionally biased region" description="Basic and acidic residues" evidence="7">
    <location>
        <begin position="448"/>
        <end position="474"/>
    </location>
</feature>
<protein>
    <submittedName>
        <fullName evidence="9">RNA polymerase II elongation factor ELL2-like</fullName>
    </submittedName>
</protein>
<evidence type="ECO:0000256" key="1">
    <source>
        <dbReference type="ARBA" id="ARBA00004123"/>
    </source>
</evidence>
<dbReference type="InterPro" id="IPR036390">
    <property type="entry name" value="WH_DNA-bd_sf"/>
</dbReference>
<dbReference type="GO" id="GO:0032968">
    <property type="term" value="P:positive regulation of transcription elongation by RNA polymerase II"/>
    <property type="evidence" value="ECO:0007669"/>
    <property type="project" value="TreeGrafter"/>
</dbReference>
<keyword evidence="5" id="KW-0539">Nucleus</keyword>
<evidence type="ECO:0000256" key="3">
    <source>
        <dbReference type="ARBA" id="ARBA00023015"/>
    </source>
</evidence>
<proteinExistence type="inferred from homology"/>
<dbReference type="OMA" id="HCEYLHE"/>
<dbReference type="Gene3D" id="6.10.140.340">
    <property type="match status" value="1"/>
</dbReference>
<feature type="domain" description="OCEL" evidence="8">
    <location>
        <begin position="490"/>
        <end position="565"/>
    </location>
</feature>
<keyword evidence="10" id="KW-1185">Reference proteome</keyword>
<evidence type="ECO:0000256" key="2">
    <source>
        <dbReference type="ARBA" id="ARBA00009171"/>
    </source>
</evidence>
<evidence type="ECO:0000256" key="5">
    <source>
        <dbReference type="ARBA" id="ARBA00023242"/>
    </source>
</evidence>
<dbReference type="SUPFAM" id="SSF144292">
    <property type="entry name" value="occludin/ELL-like"/>
    <property type="match status" value="1"/>
</dbReference>
<dbReference type="InterPro" id="IPR031176">
    <property type="entry name" value="ELL/occludin"/>
</dbReference>
<sequence length="565" mass="64577">MASLGQERSYGLSCGKNNNNNSSNKHGPNRTLYHVKLTDTAFRALEAYQNLKANLPSEPSICFEGSQGYIKLPAPTAESPNALRVFSFYLSSDCKDQPQASFDCIHQYVSSDGREQLEGQGVIQDKITVCATEDSYQMTRERMSQVEKDSWSRSAIEIKPGATHPSKSVKIHKRPPIASASDSSFCKPPAPSRWSGSMASLHQKPLKERIIHLLALKSYRKPELLLWLERERVGPKDKTELGAILEEVAKVNPKDSSYLLKEDFYKYVRRDWPGYSEEERQLVNRLLSRKLPPHVHGHWRNPQANESIVKPSEDRMLMHHSLTKNPVVKRPVPTDSLLALAAKRQRQIDQRTQPQPFMNGLLNNKGAPITDPLTFHTKPDFQGTNNTIGSNVSDHQHGSPGEHKMLSTPNVSETDQHKTKALCRDPPRADLECPQQQRKKKSKKHKDKERERLKDHQDKKWSEGSPDLKHEQDKLENCDITNGLDLAEKPDYVNMYVRITSVEQRQRYQEDFSAEYDEYKDLHTRIATITHMFVQLASKIKSMSPGTKEHKVRPLRKLDFQCYTA</sequence>
<dbReference type="PANTHER" id="PTHR23288:SF12">
    <property type="entry name" value="RNA POLYMERASE II ELONGATION FACTOR ELL2 ISOFORM X1"/>
    <property type="match status" value="1"/>
</dbReference>
<evidence type="ECO:0000256" key="7">
    <source>
        <dbReference type="SAM" id="MobiDB-lite"/>
    </source>
</evidence>
<evidence type="ECO:0000256" key="4">
    <source>
        <dbReference type="ARBA" id="ARBA00023163"/>
    </source>
</evidence>
<dbReference type="STRING" id="109280.ENSHCOP00000015604"/>
<evidence type="ECO:0000313" key="10">
    <source>
        <dbReference type="Proteomes" id="UP000264820"/>
    </source>
</evidence>
<feature type="compositionally biased region" description="Basic and acidic residues" evidence="7">
    <location>
        <begin position="414"/>
        <end position="431"/>
    </location>
</feature>
<evidence type="ECO:0000259" key="8">
    <source>
        <dbReference type="PROSITE" id="PS51980"/>
    </source>
</evidence>
<organism evidence="9 10">
    <name type="scientific">Hippocampus comes</name>
    <name type="common">Tiger tail seahorse</name>
    <dbReference type="NCBI Taxonomy" id="109280"/>
    <lineage>
        <taxon>Eukaryota</taxon>
        <taxon>Metazoa</taxon>
        <taxon>Chordata</taxon>
        <taxon>Craniata</taxon>
        <taxon>Vertebrata</taxon>
        <taxon>Euteleostomi</taxon>
        <taxon>Actinopterygii</taxon>
        <taxon>Neopterygii</taxon>
        <taxon>Teleostei</taxon>
        <taxon>Neoteleostei</taxon>
        <taxon>Acanthomorphata</taxon>
        <taxon>Syngnathiaria</taxon>
        <taxon>Syngnathiformes</taxon>
        <taxon>Syngnathoidei</taxon>
        <taxon>Syngnathidae</taxon>
        <taxon>Hippocampus</taxon>
    </lineage>
</organism>
<keyword evidence="3" id="KW-0805">Transcription regulation</keyword>
<comment type="subcellular location">
    <subcellularLocation>
        <location evidence="1">Nucleus</location>
    </subcellularLocation>
</comment>
<dbReference type="InterPro" id="IPR019464">
    <property type="entry name" value="ELL_N"/>
</dbReference>